<evidence type="ECO:0000256" key="4">
    <source>
        <dbReference type="ARBA" id="ARBA00023004"/>
    </source>
</evidence>
<gene>
    <name evidence="7" type="ORF">GCM10007907_05650</name>
</gene>
<dbReference type="Gene3D" id="2.102.10.10">
    <property type="entry name" value="Rieske [2Fe-2S] iron-sulphur domain"/>
    <property type="match status" value="1"/>
</dbReference>
<evidence type="ECO:0000259" key="6">
    <source>
        <dbReference type="PROSITE" id="PS51296"/>
    </source>
</evidence>
<name>A0ABQ5Y9Z9_9NEIS</name>
<evidence type="ECO:0000313" key="8">
    <source>
        <dbReference type="Proteomes" id="UP001156706"/>
    </source>
</evidence>
<dbReference type="Proteomes" id="UP001156706">
    <property type="component" value="Unassembled WGS sequence"/>
</dbReference>
<keyword evidence="1" id="KW-0001">2Fe-2S</keyword>
<evidence type="ECO:0000256" key="2">
    <source>
        <dbReference type="ARBA" id="ARBA00022723"/>
    </source>
</evidence>
<evidence type="ECO:0000256" key="5">
    <source>
        <dbReference type="ARBA" id="ARBA00023014"/>
    </source>
</evidence>
<dbReference type="PANTHER" id="PTHR21266">
    <property type="entry name" value="IRON-SULFUR DOMAIN CONTAINING PROTEIN"/>
    <property type="match status" value="1"/>
</dbReference>
<evidence type="ECO:0000256" key="1">
    <source>
        <dbReference type="ARBA" id="ARBA00022714"/>
    </source>
</evidence>
<accession>A0ABQ5Y9Z9</accession>
<protein>
    <submittedName>
        <fullName evidence="7">Oxidase</fullName>
    </submittedName>
</protein>
<keyword evidence="2" id="KW-0479">Metal-binding</keyword>
<keyword evidence="4" id="KW-0408">Iron</keyword>
<dbReference type="RefSeq" id="WP_284194917.1">
    <property type="nucleotide sequence ID" value="NZ_BSOG01000001.1"/>
</dbReference>
<dbReference type="InterPro" id="IPR017941">
    <property type="entry name" value="Rieske_2Fe-2S"/>
</dbReference>
<dbReference type="InterPro" id="IPR050584">
    <property type="entry name" value="Cholesterol_7-desaturase"/>
</dbReference>
<dbReference type="EMBL" id="BSOG01000001">
    <property type="protein sequence ID" value="GLR11775.1"/>
    <property type="molecule type" value="Genomic_DNA"/>
</dbReference>
<organism evidence="7 8">
    <name type="scientific">Chitinimonas prasina</name>
    <dbReference type="NCBI Taxonomy" id="1434937"/>
    <lineage>
        <taxon>Bacteria</taxon>
        <taxon>Pseudomonadati</taxon>
        <taxon>Pseudomonadota</taxon>
        <taxon>Betaproteobacteria</taxon>
        <taxon>Neisseriales</taxon>
        <taxon>Chitinibacteraceae</taxon>
        <taxon>Chitinimonas</taxon>
    </lineage>
</organism>
<dbReference type="PANTHER" id="PTHR21266:SF59">
    <property type="entry name" value="BLR4922 PROTEIN"/>
    <property type="match status" value="1"/>
</dbReference>
<keyword evidence="8" id="KW-1185">Reference proteome</keyword>
<keyword evidence="3" id="KW-0560">Oxidoreductase</keyword>
<evidence type="ECO:0000313" key="7">
    <source>
        <dbReference type="EMBL" id="GLR11775.1"/>
    </source>
</evidence>
<sequence length="368" mass="42233">MIPNQWYAVLRGQDVKNKPVGITRLNKKLVLYRDSNGEVACLEDRCAHKGVLLSKGKQHGDAIACPYHGFQYNQQGKCVHMPVLGKCGVIPRTMQVPAYKVHEQHGLIWLWNGEQQDSYPEVPMFANFAEYKGFTSLYGWTAPIHYTRYVESVCEVYHVPFVHKGSFLNIWDPKGGRVDDFRCAIDGHLITSDFILRPDDERPAQDTLTAKFPWQRGWRIGVDVLMPNLVQIRNDVFDVYLVATPIDDENTWVCFCYQEPKKDLLFPFFKPLPIPLWRQLRPWMMCRMERFIQQAKDLEAIEGQWPRASSLSANNLIPVDKVNAYYLRLRDKLIREAEAGKSTQSKAPAVPIHLVTEPAGSALETNSL</sequence>
<feature type="domain" description="Rieske" evidence="6">
    <location>
        <begin position="6"/>
        <end position="110"/>
    </location>
</feature>
<reference evidence="8" key="1">
    <citation type="journal article" date="2019" name="Int. J. Syst. Evol. Microbiol.">
        <title>The Global Catalogue of Microorganisms (GCM) 10K type strain sequencing project: providing services to taxonomists for standard genome sequencing and annotation.</title>
        <authorList>
            <consortium name="The Broad Institute Genomics Platform"/>
            <consortium name="The Broad Institute Genome Sequencing Center for Infectious Disease"/>
            <person name="Wu L."/>
            <person name="Ma J."/>
        </authorList>
    </citation>
    <scope>NUCLEOTIDE SEQUENCE [LARGE SCALE GENOMIC DNA]</scope>
    <source>
        <strain evidence="8">NBRC 110044</strain>
    </source>
</reference>
<dbReference type="SUPFAM" id="SSF55961">
    <property type="entry name" value="Bet v1-like"/>
    <property type="match status" value="1"/>
</dbReference>
<keyword evidence="5" id="KW-0411">Iron-sulfur</keyword>
<dbReference type="SUPFAM" id="SSF50022">
    <property type="entry name" value="ISP domain"/>
    <property type="match status" value="1"/>
</dbReference>
<proteinExistence type="predicted"/>
<dbReference type="InterPro" id="IPR036922">
    <property type="entry name" value="Rieske_2Fe-2S_sf"/>
</dbReference>
<dbReference type="Pfam" id="PF00355">
    <property type="entry name" value="Rieske"/>
    <property type="match status" value="1"/>
</dbReference>
<evidence type="ECO:0000256" key="3">
    <source>
        <dbReference type="ARBA" id="ARBA00023002"/>
    </source>
</evidence>
<comment type="caution">
    <text evidence="7">The sequence shown here is derived from an EMBL/GenBank/DDBJ whole genome shotgun (WGS) entry which is preliminary data.</text>
</comment>
<dbReference type="PROSITE" id="PS51296">
    <property type="entry name" value="RIESKE"/>
    <property type="match status" value="1"/>
</dbReference>
<dbReference type="Gene3D" id="3.90.380.10">
    <property type="entry name" value="Naphthalene 1,2-dioxygenase Alpha Subunit, Chain A, domain 1"/>
    <property type="match status" value="1"/>
</dbReference>